<dbReference type="AlphaFoldDB" id="A0A9D9HHU9"/>
<dbReference type="InterPro" id="IPR051423">
    <property type="entry name" value="CD225/Dispanin"/>
</dbReference>
<feature type="transmembrane region" description="Helical" evidence="5">
    <location>
        <begin position="94"/>
        <end position="124"/>
    </location>
</feature>
<reference evidence="7" key="1">
    <citation type="submission" date="2020-10" db="EMBL/GenBank/DDBJ databases">
        <authorList>
            <person name="Gilroy R."/>
        </authorList>
    </citation>
    <scope>NUCLEOTIDE SEQUENCE</scope>
    <source>
        <strain evidence="7">B1-20833</strain>
    </source>
</reference>
<evidence type="ECO:0000256" key="2">
    <source>
        <dbReference type="ARBA" id="ARBA00022692"/>
    </source>
</evidence>
<evidence type="ECO:0000259" key="6">
    <source>
        <dbReference type="Pfam" id="PF13240"/>
    </source>
</evidence>
<proteinExistence type="predicted"/>
<dbReference type="InterPro" id="IPR007593">
    <property type="entry name" value="CD225/Dispanin_fam"/>
</dbReference>
<evidence type="ECO:0000256" key="1">
    <source>
        <dbReference type="ARBA" id="ARBA00004370"/>
    </source>
</evidence>
<dbReference type="Pfam" id="PF04505">
    <property type="entry name" value="CD225"/>
    <property type="match status" value="1"/>
</dbReference>
<evidence type="ECO:0000256" key="3">
    <source>
        <dbReference type="ARBA" id="ARBA00022989"/>
    </source>
</evidence>
<dbReference type="PANTHER" id="PTHR14948">
    <property type="entry name" value="NG5"/>
    <property type="match status" value="1"/>
</dbReference>
<dbReference type="Pfam" id="PF13240">
    <property type="entry name" value="Zn_Ribbon_1"/>
    <property type="match status" value="1"/>
</dbReference>
<dbReference type="EMBL" id="JADIMI010000055">
    <property type="protein sequence ID" value="MBO8452341.1"/>
    <property type="molecule type" value="Genomic_DNA"/>
</dbReference>
<dbReference type="GO" id="GO:0016020">
    <property type="term" value="C:membrane"/>
    <property type="evidence" value="ECO:0007669"/>
    <property type="project" value="UniProtKB-SubCell"/>
</dbReference>
<dbReference type="Proteomes" id="UP000823661">
    <property type="component" value="Unassembled WGS sequence"/>
</dbReference>
<comment type="caution">
    <text evidence="7">The sequence shown here is derived from an EMBL/GenBank/DDBJ whole genome shotgun (WGS) entry which is preliminary data.</text>
</comment>
<dbReference type="PANTHER" id="PTHR14948:SF25">
    <property type="entry name" value="DUF4190 DOMAIN-CONTAINING PROTEIN"/>
    <property type="match status" value="1"/>
</dbReference>
<sequence length="144" mass="15922">MYCKKCGTELPEGARFCTACGQDQTGNITDTDTPWRRPSGSRPSTYLPLAIIVTICCCIPFGIISILYGAKVDSCWNSGNEAEARENSRKARNWALWGIAIYAVIFIVYWALVAFGALSGIWALDWLMNDGSPIYNIAFPLRSI</sequence>
<feature type="domain" description="Zinc-ribbon" evidence="6">
    <location>
        <begin position="2"/>
        <end position="21"/>
    </location>
</feature>
<dbReference type="InterPro" id="IPR026870">
    <property type="entry name" value="Zinc_ribbon_dom"/>
</dbReference>
<keyword evidence="2 5" id="KW-0812">Transmembrane</keyword>
<dbReference type="Gene3D" id="1.20.1070.10">
    <property type="entry name" value="Rhodopsin 7-helix transmembrane proteins"/>
    <property type="match status" value="1"/>
</dbReference>
<gene>
    <name evidence="7" type="ORF">IAC06_05605</name>
</gene>
<keyword evidence="3 5" id="KW-1133">Transmembrane helix</keyword>
<evidence type="ECO:0000313" key="7">
    <source>
        <dbReference type="EMBL" id="MBO8452341.1"/>
    </source>
</evidence>
<evidence type="ECO:0000256" key="4">
    <source>
        <dbReference type="ARBA" id="ARBA00023136"/>
    </source>
</evidence>
<keyword evidence="4 5" id="KW-0472">Membrane</keyword>
<name>A0A9D9HHU9_9BACT</name>
<organism evidence="7 8">
    <name type="scientific">Candidatus Cryptobacteroides intestinavium</name>
    <dbReference type="NCBI Taxonomy" id="2840766"/>
    <lineage>
        <taxon>Bacteria</taxon>
        <taxon>Pseudomonadati</taxon>
        <taxon>Bacteroidota</taxon>
        <taxon>Bacteroidia</taxon>
        <taxon>Bacteroidales</taxon>
        <taxon>Candidatus Cryptobacteroides</taxon>
    </lineage>
</organism>
<protein>
    <submittedName>
        <fullName evidence="7">CD225/dispanin family protein</fullName>
    </submittedName>
</protein>
<reference evidence="7" key="2">
    <citation type="journal article" date="2021" name="PeerJ">
        <title>Extensive microbial diversity within the chicken gut microbiome revealed by metagenomics and culture.</title>
        <authorList>
            <person name="Gilroy R."/>
            <person name="Ravi A."/>
            <person name="Getino M."/>
            <person name="Pursley I."/>
            <person name="Horton D.L."/>
            <person name="Alikhan N.F."/>
            <person name="Baker D."/>
            <person name="Gharbi K."/>
            <person name="Hall N."/>
            <person name="Watson M."/>
            <person name="Adriaenssens E.M."/>
            <person name="Foster-Nyarko E."/>
            <person name="Jarju S."/>
            <person name="Secka A."/>
            <person name="Antonio M."/>
            <person name="Oren A."/>
            <person name="Chaudhuri R.R."/>
            <person name="La Ragione R."/>
            <person name="Hildebrand F."/>
            <person name="Pallen M.J."/>
        </authorList>
    </citation>
    <scope>NUCLEOTIDE SEQUENCE</scope>
    <source>
        <strain evidence="7">B1-20833</strain>
    </source>
</reference>
<evidence type="ECO:0000313" key="8">
    <source>
        <dbReference type="Proteomes" id="UP000823661"/>
    </source>
</evidence>
<comment type="subcellular location">
    <subcellularLocation>
        <location evidence="1">Membrane</location>
    </subcellularLocation>
</comment>
<feature type="transmembrane region" description="Helical" evidence="5">
    <location>
        <begin position="46"/>
        <end position="68"/>
    </location>
</feature>
<evidence type="ECO:0000256" key="5">
    <source>
        <dbReference type="SAM" id="Phobius"/>
    </source>
</evidence>
<accession>A0A9D9HHU9</accession>